<feature type="signal peptide" evidence="2">
    <location>
        <begin position="1"/>
        <end position="20"/>
    </location>
</feature>
<protein>
    <submittedName>
        <fullName evidence="3">Uncharacterized protein</fullName>
    </submittedName>
</protein>
<proteinExistence type="predicted"/>
<name>A0A5C3K9Y7_COPMA</name>
<evidence type="ECO:0000313" key="4">
    <source>
        <dbReference type="Proteomes" id="UP000307440"/>
    </source>
</evidence>
<dbReference type="Proteomes" id="UP000307440">
    <property type="component" value="Unassembled WGS sequence"/>
</dbReference>
<accession>A0A5C3K9Y7</accession>
<keyword evidence="4" id="KW-1185">Reference proteome</keyword>
<reference evidence="3 4" key="1">
    <citation type="journal article" date="2019" name="Nat. Ecol. Evol.">
        <title>Megaphylogeny resolves global patterns of mushroom evolution.</title>
        <authorList>
            <person name="Varga T."/>
            <person name="Krizsan K."/>
            <person name="Foldi C."/>
            <person name="Dima B."/>
            <person name="Sanchez-Garcia M."/>
            <person name="Sanchez-Ramirez S."/>
            <person name="Szollosi G.J."/>
            <person name="Szarkandi J.G."/>
            <person name="Papp V."/>
            <person name="Albert L."/>
            <person name="Andreopoulos W."/>
            <person name="Angelini C."/>
            <person name="Antonin V."/>
            <person name="Barry K.W."/>
            <person name="Bougher N.L."/>
            <person name="Buchanan P."/>
            <person name="Buyck B."/>
            <person name="Bense V."/>
            <person name="Catcheside P."/>
            <person name="Chovatia M."/>
            <person name="Cooper J."/>
            <person name="Damon W."/>
            <person name="Desjardin D."/>
            <person name="Finy P."/>
            <person name="Geml J."/>
            <person name="Haridas S."/>
            <person name="Hughes K."/>
            <person name="Justo A."/>
            <person name="Karasinski D."/>
            <person name="Kautmanova I."/>
            <person name="Kiss B."/>
            <person name="Kocsube S."/>
            <person name="Kotiranta H."/>
            <person name="LaButti K.M."/>
            <person name="Lechner B.E."/>
            <person name="Liimatainen K."/>
            <person name="Lipzen A."/>
            <person name="Lukacs Z."/>
            <person name="Mihaltcheva S."/>
            <person name="Morgado L.N."/>
            <person name="Niskanen T."/>
            <person name="Noordeloos M.E."/>
            <person name="Ohm R.A."/>
            <person name="Ortiz-Santana B."/>
            <person name="Ovrebo C."/>
            <person name="Racz N."/>
            <person name="Riley R."/>
            <person name="Savchenko A."/>
            <person name="Shiryaev A."/>
            <person name="Soop K."/>
            <person name="Spirin V."/>
            <person name="Szebenyi C."/>
            <person name="Tomsovsky M."/>
            <person name="Tulloss R.E."/>
            <person name="Uehling J."/>
            <person name="Grigoriev I.V."/>
            <person name="Vagvolgyi C."/>
            <person name="Papp T."/>
            <person name="Martin F.M."/>
            <person name="Miettinen O."/>
            <person name="Hibbett D.S."/>
            <person name="Nagy L.G."/>
        </authorList>
    </citation>
    <scope>NUCLEOTIDE SEQUENCE [LARGE SCALE GENOMIC DNA]</scope>
    <source>
        <strain evidence="3 4">CBS 121175</strain>
    </source>
</reference>
<feature type="compositionally biased region" description="Basic and acidic residues" evidence="1">
    <location>
        <begin position="90"/>
        <end position="109"/>
    </location>
</feature>
<gene>
    <name evidence="3" type="ORF">FA15DRAFT_662178</name>
</gene>
<keyword evidence="2" id="KW-0732">Signal</keyword>
<feature type="region of interest" description="Disordered" evidence="1">
    <location>
        <begin position="88"/>
        <end position="123"/>
    </location>
</feature>
<dbReference type="EMBL" id="ML210836">
    <property type="protein sequence ID" value="TFK16413.1"/>
    <property type="molecule type" value="Genomic_DNA"/>
</dbReference>
<sequence length="178" mass="19852">MVTLMLVVAAWDLWTESGRARNEPWDALYMEPQHQQREPCARDFKPTYACMVNNNPQMSTPCKILQQHQCLEVLASNWQRDLMTAVAHPESGRSKVDAAKTARADDARSGRTKGSLPLTMNDRNPAQPQACETLLQCQYFSDVQGFWLRWADGRDTTSGACEWWDGGDVGSGTGNVSG</sequence>
<feature type="chain" id="PRO_5023070052" evidence="2">
    <location>
        <begin position="21"/>
        <end position="178"/>
    </location>
</feature>
<dbReference type="AlphaFoldDB" id="A0A5C3K9Y7"/>
<evidence type="ECO:0000313" key="3">
    <source>
        <dbReference type="EMBL" id="TFK16413.1"/>
    </source>
</evidence>
<evidence type="ECO:0000256" key="2">
    <source>
        <dbReference type="SAM" id="SignalP"/>
    </source>
</evidence>
<evidence type="ECO:0000256" key="1">
    <source>
        <dbReference type="SAM" id="MobiDB-lite"/>
    </source>
</evidence>
<organism evidence="3 4">
    <name type="scientific">Coprinopsis marcescibilis</name>
    <name type="common">Agaric fungus</name>
    <name type="synonym">Psathyrella marcescibilis</name>
    <dbReference type="NCBI Taxonomy" id="230819"/>
    <lineage>
        <taxon>Eukaryota</taxon>
        <taxon>Fungi</taxon>
        <taxon>Dikarya</taxon>
        <taxon>Basidiomycota</taxon>
        <taxon>Agaricomycotina</taxon>
        <taxon>Agaricomycetes</taxon>
        <taxon>Agaricomycetidae</taxon>
        <taxon>Agaricales</taxon>
        <taxon>Agaricineae</taxon>
        <taxon>Psathyrellaceae</taxon>
        <taxon>Coprinopsis</taxon>
    </lineage>
</organism>